<evidence type="ECO:0000313" key="3">
    <source>
        <dbReference type="EMBL" id="MFD1200440.1"/>
    </source>
</evidence>
<dbReference type="GO" id="GO:0016787">
    <property type="term" value="F:hydrolase activity"/>
    <property type="evidence" value="ECO:0007669"/>
    <property type="project" value="UniProtKB-KW"/>
</dbReference>
<keyword evidence="3" id="KW-0378">Hydrolase</keyword>
<proteinExistence type="predicted"/>
<dbReference type="InterPro" id="IPR011055">
    <property type="entry name" value="Dup_hybrid_motif"/>
</dbReference>
<keyword evidence="1" id="KW-0732">Signal</keyword>
<dbReference type="Pfam" id="PF01551">
    <property type="entry name" value="Peptidase_M23"/>
    <property type="match status" value="1"/>
</dbReference>
<dbReference type="CDD" id="cd12797">
    <property type="entry name" value="M23_peptidase"/>
    <property type="match status" value="1"/>
</dbReference>
<evidence type="ECO:0000259" key="2">
    <source>
        <dbReference type="Pfam" id="PF01551"/>
    </source>
</evidence>
<protein>
    <submittedName>
        <fullName evidence="3">M23 family metallopeptidase</fullName>
        <ecNumber evidence="3">3.4.24.-</ecNumber>
    </submittedName>
</protein>
<keyword evidence="4" id="KW-1185">Reference proteome</keyword>
<sequence>MTDALAAASRSGAARISLALVGLAAAVHAAVPTAAPGAAPAAVPAAVPDTLSAAVPAGALAAAPVAALAGAAAPARRGAWLPPLGPPLSVSGPYRPPPSPYAPGHRGIDLPASPGGRALAPVSGVVSFVGPVADRHVLSIRVDARTVVSFEPLEQAESGLAEGDAVERGQAIGVLAEGGHCLAECLHLGVRVDDAYVNPLRYFYDRPVLLPW</sequence>
<dbReference type="EC" id="3.4.24.-" evidence="3"/>
<name>A0ABW3TIA1_9MICO</name>
<gene>
    <name evidence="3" type="ORF">ACFQ3U_00840</name>
</gene>
<feature type="signal peptide" evidence="1">
    <location>
        <begin position="1"/>
        <end position="29"/>
    </location>
</feature>
<dbReference type="SUPFAM" id="SSF51261">
    <property type="entry name" value="Duplicated hybrid motif"/>
    <property type="match status" value="1"/>
</dbReference>
<dbReference type="RefSeq" id="WP_343958644.1">
    <property type="nucleotide sequence ID" value="NZ_BAAAKZ010000003.1"/>
</dbReference>
<accession>A0ABW3TIA1</accession>
<organism evidence="3 4">
    <name type="scientific">Leucobacter albus</name>
    <dbReference type="NCBI Taxonomy" id="272210"/>
    <lineage>
        <taxon>Bacteria</taxon>
        <taxon>Bacillati</taxon>
        <taxon>Actinomycetota</taxon>
        <taxon>Actinomycetes</taxon>
        <taxon>Micrococcales</taxon>
        <taxon>Microbacteriaceae</taxon>
        <taxon>Leucobacter</taxon>
    </lineage>
</organism>
<dbReference type="InterPro" id="IPR016047">
    <property type="entry name" value="M23ase_b-sheet_dom"/>
</dbReference>
<evidence type="ECO:0000313" key="4">
    <source>
        <dbReference type="Proteomes" id="UP001597181"/>
    </source>
</evidence>
<feature type="domain" description="M23ase beta-sheet core" evidence="2">
    <location>
        <begin position="104"/>
        <end position="199"/>
    </location>
</feature>
<reference evidence="4" key="1">
    <citation type="journal article" date="2019" name="Int. J. Syst. Evol. Microbiol.">
        <title>The Global Catalogue of Microorganisms (GCM) 10K type strain sequencing project: providing services to taxonomists for standard genome sequencing and annotation.</title>
        <authorList>
            <consortium name="The Broad Institute Genomics Platform"/>
            <consortium name="The Broad Institute Genome Sequencing Center for Infectious Disease"/>
            <person name="Wu L."/>
            <person name="Ma J."/>
        </authorList>
    </citation>
    <scope>NUCLEOTIDE SEQUENCE [LARGE SCALE GENOMIC DNA]</scope>
    <source>
        <strain evidence="4">CCUG 50213</strain>
    </source>
</reference>
<evidence type="ECO:0000256" key="1">
    <source>
        <dbReference type="SAM" id="SignalP"/>
    </source>
</evidence>
<dbReference type="EMBL" id="JBHTLY010000001">
    <property type="protein sequence ID" value="MFD1200440.1"/>
    <property type="molecule type" value="Genomic_DNA"/>
</dbReference>
<dbReference type="Gene3D" id="2.70.70.10">
    <property type="entry name" value="Glucose Permease (Domain IIA)"/>
    <property type="match status" value="1"/>
</dbReference>
<comment type="caution">
    <text evidence="3">The sequence shown here is derived from an EMBL/GenBank/DDBJ whole genome shotgun (WGS) entry which is preliminary data.</text>
</comment>
<feature type="chain" id="PRO_5046322358" evidence="1">
    <location>
        <begin position="30"/>
        <end position="212"/>
    </location>
</feature>
<dbReference type="Proteomes" id="UP001597181">
    <property type="component" value="Unassembled WGS sequence"/>
</dbReference>